<name>A0A4P6HM56_9BACT</name>
<dbReference type="GO" id="GO:0016289">
    <property type="term" value="F:acyl-CoA hydrolase activity"/>
    <property type="evidence" value="ECO:0007669"/>
    <property type="project" value="TreeGrafter"/>
</dbReference>
<dbReference type="CDD" id="cd03443">
    <property type="entry name" value="PaaI_thioesterase"/>
    <property type="match status" value="1"/>
</dbReference>
<dbReference type="Pfam" id="PF03061">
    <property type="entry name" value="4HBT"/>
    <property type="match status" value="1"/>
</dbReference>
<dbReference type="InterPro" id="IPR029069">
    <property type="entry name" value="HotDog_dom_sf"/>
</dbReference>
<gene>
    <name evidence="3" type="ORF">C3Y92_13065</name>
</gene>
<evidence type="ECO:0000256" key="1">
    <source>
        <dbReference type="ARBA" id="ARBA00022801"/>
    </source>
</evidence>
<feature type="domain" description="Thioesterase" evidence="2">
    <location>
        <begin position="43"/>
        <end position="114"/>
    </location>
</feature>
<keyword evidence="1" id="KW-0378">Hydrolase</keyword>
<proteinExistence type="predicted"/>
<evidence type="ECO:0000259" key="2">
    <source>
        <dbReference type="Pfam" id="PF03061"/>
    </source>
</evidence>
<dbReference type="PANTHER" id="PTHR42856:SF1">
    <property type="entry name" value="ACYL-COENZYME A THIOESTERASE PAAI"/>
    <property type="match status" value="1"/>
</dbReference>
<dbReference type="NCBIfam" id="TIGR00369">
    <property type="entry name" value="unchar_dom_1"/>
    <property type="match status" value="1"/>
</dbReference>
<dbReference type="InterPro" id="IPR003736">
    <property type="entry name" value="PAAI_dom"/>
</dbReference>
<dbReference type="PANTHER" id="PTHR42856">
    <property type="entry name" value="ACYL-COENZYME A THIOESTERASE PAAI"/>
    <property type="match status" value="1"/>
</dbReference>
<evidence type="ECO:0000313" key="3">
    <source>
        <dbReference type="EMBL" id="QAZ68105.1"/>
    </source>
</evidence>
<dbReference type="InterPro" id="IPR052723">
    <property type="entry name" value="Acyl-CoA_thioesterase_PaaI"/>
</dbReference>
<protein>
    <submittedName>
        <fullName evidence="3">Esterase</fullName>
    </submittedName>
</protein>
<dbReference type="EMBL" id="CP026538">
    <property type="protein sequence ID" value="QAZ68105.1"/>
    <property type="molecule type" value="Genomic_DNA"/>
</dbReference>
<dbReference type="Gene3D" id="3.10.129.10">
    <property type="entry name" value="Hotdog Thioesterase"/>
    <property type="match status" value="1"/>
</dbReference>
<dbReference type="InterPro" id="IPR006683">
    <property type="entry name" value="Thioestr_dom"/>
</dbReference>
<dbReference type="KEGG" id="dcb:C3Y92_13065"/>
<organism evidence="3 4">
    <name type="scientific">Solidesulfovibrio carbinolicus</name>
    <dbReference type="NCBI Taxonomy" id="296842"/>
    <lineage>
        <taxon>Bacteria</taxon>
        <taxon>Pseudomonadati</taxon>
        <taxon>Thermodesulfobacteriota</taxon>
        <taxon>Desulfovibrionia</taxon>
        <taxon>Desulfovibrionales</taxon>
        <taxon>Desulfovibrionaceae</taxon>
        <taxon>Solidesulfovibrio</taxon>
    </lineage>
</organism>
<keyword evidence="4" id="KW-1185">Reference proteome</keyword>
<accession>A0A4P6HM56</accession>
<dbReference type="RefSeq" id="WP_129353280.1">
    <property type="nucleotide sequence ID" value="NZ_CP026538.1"/>
</dbReference>
<dbReference type="OrthoDB" id="32575at2"/>
<dbReference type="Proteomes" id="UP000293296">
    <property type="component" value="Chromosome"/>
</dbReference>
<sequence length="134" mass="14324">MDMQWFLDRDRFARMLGIRIVEARPGYAKTAMDLTDDHRNGAGVAHGGAIFSLADLAFAVASNAHGKLSLAVAASIAYVKAGLGSTLYAEATEISLGNKMATYAVTISNDMGDVIASFQGTVYRKDVPYTRETA</sequence>
<reference evidence="3 4" key="1">
    <citation type="submission" date="2018-02" db="EMBL/GenBank/DDBJ databases">
        <title>Genome sequence of Desulfovibrio carbinolicus DSM 3852.</title>
        <authorList>
            <person name="Wilbanks E."/>
            <person name="Skennerton C.T."/>
            <person name="Orphan V.J."/>
        </authorList>
    </citation>
    <scope>NUCLEOTIDE SEQUENCE [LARGE SCALE GENOMIC DNA]</scope>
    <source>
        <strain evidence="3 4">DSM 3852</strain>
    </source>
</reference>
<dbReference type="AlphaFoldDB" id="A0A4P6HM56"/>
<dbReference type="SUPFAM" id="SSF54637">
    <property type="entry name" value="Thioesterase/thiol ester dehydrase-isomerase"/>
    <property type="match status" value="1"/>
</dbReference>
<evidence type="ECO:0000313" key="4">
    <source>
        <dbReference type="Proteomes" id="UP000293296"/>
    </source>
</evidence>